<keyword evidence="2" id="KW-1185">Reference proteome</keyword>
<sequence length="481" mass="53355">MRYSACFVMTRTGRDAGPFRSCTSLNEELSSAVLYRFRWRTSWSCFDGCNGRGVVIISNPKPDDVSDEAWSFLRNIADTLQAFPLFTSTMLKDIWSKTVQSEEYKLATLLTVALPRQSSDPRDRIHSLLGICKVQIDIDYTAPVSQVYYQTATALIRGGSTATAVLFREAGLTAPKSGHKLPSWAAHWDATLLNVPRTTSMISNADAQSPDAVSGPTISGHSLQMHGIMVEKITKVLSGENGIPVTGYILEHSLRPNVELARSYLDVLAQSVFDCPHGQFLSHLVTCPDTYPTGGTKFLALLRYWTGNQTVSDNNFSNDVASDAKREDVISLAKQFLMFLGLRPKDMKRFMEMARPFEHWTSDTFLLPPDGQAYTWEDVPLALPTKYEAAIVYFLLRRVQHLLTTSKFKTEGGLIGEARPLAEGDLVCILKGCKEAVVLRSPPQGERYQLVSCAFVVGMTDPGVYQLLEGQGKRCCCFTIS</sequence>
<evidence type="ECO:0000313" key="2">
    <source>
        <dbReference type="Proteomes" id="UP000799440"/>
    </source>
</evidence>
<name>A0A6A6UYP9_9PLEO</name>
<gene>
    <name evidence="1" type="ORF">M011DRAFT_293638</name>
</gene>
<dbReference type="PANTHER" id="PTHR24148">
    <property type="entry name" value="ANKYRIN REPEAT DOMAIN-CONTAINING PROTEIN 39 HOMOLOG-RELATED"/>
    <property type="match status" value="1"/>
</dbReference>
<dbReference type="AlphaFoldDB" id="A0A6A6UYP9"/>
<evidence type="ECO:0000313" key="1">
    <source>
        <dbReference type="EMBL" id="KAF2742127.1"/>
    </source>
</evidence>
<dbReference type="Proteomes" id="UP000799440">
    <property type="component" value="Unassembled WGS sequence"/>
</dbReference>
<dbReference type="OrthoDB" id="2157530at2759"/>
<organism evidence="1 2">
    <name type="scientific">Sporormia fimetaria CBS 119925</name>
    <dbReference type="NCBI Taxonomy" id="1340428"/>
    <lineage>
        <taxon>Eukaryota</taxon>
        <taxon>Fungi</taxon>
        <taxon>Dikarya</taxon>
        <taxon>Ascomycota</taxon>
        <taxon>Pezizomycotina</taxon>
        <taxon>Dothideomycetes</taxon>
        <taxon>Pleosporomycetidae</taxon>
        <taxon>Pleosporales</taxon>
        <taxon>Sporormiaceae</taxon>
        <taxon>Sporormia</taxon>
    </lineage>
</organism>
<dbReference type="EMBL" id="MU006614">
    <property type="protein sequence ID" value="KAF2742127.1"/>
    <property type="molecule type" value="Genomic_DNA"/>
</dbReference>
<accession>A0A6A6UYP9</accession>
<reference evidence="1" key="1">
    <citation type="journal article" date="2020" name="Stud. Mycol.">
        <title>101 Dothideomycetes genomes: a test case for predicting lifestyles and emergence of pathogens.</title>
        <authorList>
            <person name="Haridas S."/>
            <person name="Albert R."/>
            <person name="Binder M."/>
            <person name="Bloem J."/>
            <person name="Labutti K."/>
            <person name="Salamov A."/>
            <person name="Andreopoulos B."/>
            <person name="Baker S."/>
            <person name="Barry K."/>
            <person name="Bills G."/>
            <person name="Bluhm B."/>
            <person name="Cannon C."/>
            <person name="Castanera R."/>
            <person name="Culley D."/>
            <person name="Daum C."/>
            <person name="Ezra D."/>
            <person name="Gonzalez J."/>
            <person name="Henrissat B."/>
            <person name="Kuo A."/>
            <person name="Liang C."/>
            <person name="Lipzen A."/>
            <person name="Lutzoni F."/>
            <person name="Magnuson J."/>
            <person name="Mondo S."/>
            <person name="Nolan M."/>
            <person name="Ohm R."/>
            <person name="Pangilinan J."/>
            <person name="Park H.-J."/>
            <person name="Ramirez L."/>
            <person name="Alfaro M."/>
            <person name="Sun H."/>
            <person name="Tritt A."/>
            <person name="Yoshinaga Y."/>
            <person name="Zwiers L.-H."/>
            <person name="Turgeon B."/>
            <person name="Goodwin S."/>
            <person name="Spatafora J."/>
            <person name="Crous P."/>
            <person name="Grigoriev I."/>
        </authorList>
    </citation>
    <scope>NUCLEOTIDE SEQUENCE</scope>
    <source>
        <strain evidence="1">CBS 119925</strain>
    </source>
</reference>
<proteinExistence type="predicted"/>
<protein>
    <recommendedName>
        <fullName evidence="3">Heterokaryon incompatibility domain-containing protein</fullName>
    </recommendedName>
</protein>
<evidence type="ECO:0008006" key="3">
    <source>
        <dbReference type="Google" id="ProtNLM"/>
    </source>
</evidence>
<dbReference type="InterPro" id="IPR052895">
    <property type="entry name" value="HetReg/Transcr_Mod"/>
</dbReference>
<dbReference type="PANTHER" id="PTHR24148:SF73">
    <property type="entry name" value="HET DOMAIN PROTEIN (AFU_ORTHOLOGUE AFUA_8G01020)"/>
    <property type="match status" value="1"/>
</dbReference>